<gene>
    <name evidence="1" type="ORF">DUNSADRAFT_18485</name>
</gene>
<comment type="caution">
    <text evidence="1">The sequence shown here is derived from an EMBL/GenBank/DDBJ whole genome shotgun (WGS) entry which is preliminary data.</text>
</comment>
<reference evidence="1" key="1">
    <citation type="submission" date="2017-08" db="EMBL/GenBank/DDBJ databases">
        <authorList>
            <person name="Polle J.E."/>
            <person name="Barry K."/>
            <person name="Cushman J."/>
            <person name="Schmutz J."/>
            <person name="Tran D."/>
            <person name="Hathwaick L.T."/>
            <person name="Yim W.C."/>
            <person name="Jenkins J."/>
            <person name="Mckie-Krisberg Z.M."/>
            <person name="Prochnik S."/>
            <person name="Lindquist E."/>
            <person name="Dockter R.B."/>
            <person name="Adam C."/>
            <person name="Molina H."/>
            <person name="Bunkerborg J."/>
            <person name="Jin E."/>
            <person name="Buchheim M."/>
            <person name="Magnuson J."/>
        </authorList>
    </citation>
    <scope>NUCLEOTIDE SEQUENCE</scope>
    <source>
        <strain evidence="1">CCAP 19/18</strain>
    </source>
</reference>
<evidence type="ECO:0000313" key="1">
    <source>
        <dbReference type="EMBL" id="KAF5839823.1"/>
    </source>
</evidence>
<organism evidence="1 2">
    <name type="scientific">Dunaliella salina</name>
    <name type="common">Green alga</name>
    <name type="synonym">Protococcus salinus</name>
    <dbReference type="NCBI Taxonomy" id="3046"/>
    <lineage>
        <taxon>Eukaryota</taxon>
        <taxon>Viridiplantae</taxon>
        <taxon>Chlorophyta</taxon>
        <taxon>core chlorophytes</taxon>
        <taxon>Chlorophyceae</taxon>
        <taxon>CS clade</taxon>
        <taxon>Chlamydomonadales</taxon>
        <taxon>Dunaliellaceae</taxon>
        <taxon>Dunaliella</taxon>
    </lineage>
</organism>
<sequence>MRTSFLDRVAGGKGREATRMHLHFYCSGQGQSHAFLPASLQGSKCKIWISSFVIKAGNDHVKPERSSLHALFFLIKGKGRVQVLALLF</sequence>
<evidence type="ECO:0000313" key="2">
    <source>
        <dbReference type="Proteomes" id="UP000815325"/>
    </source>
</evidence>
<keyword evidence="2" id="KW-1185">Reference proteome</keyword>
<proteinExistence type="predicted"/>
<evidence type="ECO:0008006" key="3">
    <source>
        <dbReference type="Google" id="ProtNLM"/>
    </source>
</evidence>
<dbReference type="Proteomes" id="UP000815325">
    <property type="component" value="Unassembled WGS sequence"/>
</dbReference>
<accession>A0ABQ7GYY7</accession>
<protein>
    <recommendedName>
        <fullName evidence="3">Encoded protein</fullName>
    </recommendedName>
</protein>
<dbReference type="EMBL" id="MU069531">
    <property type="protein sequence ID" value="KAF5839823.1"/>
    <property type="molecule type" value="Genomic_DNA"/>
</dbReference>
<name>A0ABQ7GYY7_DUNSA</name>